<gene>
    <name evidence="1" type="ORF">H8K27_07520</name>
</gene>
<dbReference type="EMBL" id="JACOGC010000002">
    <property type="protein sequence ID" value="MBC3884972.1"/>
    <property type="molecule type" value="Genomic_DNA"/>
</dbReference>
<protein>
    <submittedName>
        <fullName evidence="1">Acetyltransferase</fullName>
    </submittedName>
</protein>
<comment type="caution">
    <text evidence="1">The sequence shown here is derived from an EMBL/GenBank/DDBJ whole genome shotgun (WGS) entry which is preliminary data.</text>
</comment>
<dbReference type="Proteomes" id="UP000613113">
    <property type="component" value="Unassembled WGS sequence"/>
</dbReference>
<keyword evidence="2" id="KW-1185">Reference proteome</keyword>
<proteinExistence type="predicted"/>
<evidence type="ECO:0000313" key="1">
    <source>
        <dbReference type="EMBL" id="MBC3884972.1"/>
    </source>
</evidence>
<sequence>MIAEHQTQPRCFDIFNGDADGICALHQLRLAFPAETILVTGVKRDITLLDRVDAKAGDKLTVLDISLDANIEPLKKHLAAGAEVLYFDHHTAKQIFHHTHLTWNWSEAHDVCTSILVNRYLQGRFVKWAIAAAYGDNLIATADIIAAGQHLTQLQRLNLQELGKLINFNAYGEHVSDLHIHPAALYREIQQYADPFDFIWHSSHFLALQYAYAEDFSHIDHLRPVQTGKASQIYLLPEEPWARRLSGVFANQLSEQHPDLSFAVLTPKATGGFVVSVRSADPERKPASHFCEMFPGGGGRRLAAGINYLELQDADAFFAAFFNYFESPDVH</sequence>
<reference evidence="1 2" key="1">
    <citation type="submission" date="2020-08" db="EMBL/GenBank/DDBJ databases">
        <title>Novel species isolated from subtropical streams in China.</title>
        <authorList>
            <person name="Lu H."/>
        </authorList>
    </citation>
    <scope>NUCLEOTIDE SEQUENCE [LARGE SCALE GENOMIC DNA]</scope>
    <source>
        <strain evidence="1 2">FT31W</strain>
    </source>
</reference>
<dbReference type="SUPFAM" id="SSF64182">
    <property type="entry name" value="DHH phosphoesterases"/>
    <property type="match status" value="1"/>
</dbReference>
<dbReference type="RefSeq" id="WP_186862530.1">
    <property type="nucleotide sequence ID" value="NZ_JACOGC010000002.1"/>
</dbReference>
<evidence type="ECO:0000313" key="2">
    <source>
        <dbReference type="Proteomes" id="UP000613113"/>
    </source>
</evidence>
<organism evidence="1 2">
    <name type="scientific">Undibacterium griseum</name>
    <dbReference type="NCBI Taxonomy" id="2762295"/>
    <lineage>
        <taxon>Bacteria</taxon>
        <taxon>Pseudomonadati</taxon>
        <taxon>Pseudomonadota</taxon>
        <taxon>Betaproteobacteria</taxon>
        <taxon>Burkholderiales</taxon>
        <taxon>Oxalobacteraceae</taxon>
        <taxon>Undibacterium</taxon>
    </lineage>
</organism>
<accession>A0ABR6YM48</accession>
<name>A0ABR6YM48_9BURK</name>
<dbReference type="InterPro" id="IPR038763">
    <property type="entry name" value="DHH_sf"/>
</dbReference>